<dbReference type="AlphaFoldDB" id="A0A0E9VJC8"/>
<proteinExistence type="predicted"/>
<accession>A0A0E9VJC8</accession>
<name>A0A0E9VJC8_ANGAN</name>
<reference evidence="1" key="2">
    <citation type="journal article" date="2015" name="Fish Shellfish Immunol.">
        <title>Early steps in the European eel (Anguilla anguilla)-Vibrio vulnificus interaction in the gills: Role of the RtxA13 toxin.</title>
        <authorList>
            <person name="Callol A."/>
            <person name="Pajuelo D."/>
            <person name="Ebbesson L."/>
            <person name="Teles M."/>
            <person name="MacKenzie S."/>
            <person name="Amaro C."/>
        </authorList>
    </citation>
    <scope>NUCLEOTIDE SEQUENCE</scope>
</reference>
<reference evidence="1" key="1">
    <citation type="submission" date="2014-11" db="EMBL/GenBank/DDBJ databases">
        <authorList>
            <person name="Amaro Gonzalez C."/>
        </authorList>
    </citation>
    <scope>NUCLEOTIDE SEQUENCE</scope>
</reference>
<sequence>MAMSTNLTLRLDNFSVVCLTSVFRLRFVAVL</sequence>
<protein>
    <submittedName>
        <fullName evidence="1">Uncharacterized protein</fullName>
    </submittedName>
</protein>
<dbReference type="EMBL" id="GBXM01031264">
    <property type="protein sequence ID" value="JAH77313.1"/>
    <property type="molecule type" value="Transcribed_RNA"/>
</dbReference>
<evidence type="ECO:0000313" key="1">
    <source>
        <dbReference type="EMBL" id="JAH77313.1"/>
    </source>
</evidence>
<organism evidence="1">
    <name type="scientific">Anguilla anguilla</name>
    <name type="common">European freshwater eel</name>
    <name type="synonym">Muraena anguilla</name>
    <dbReference type="NCBI Taxonomy" id="7936"/>
    <lineage>
        <taxon>Eukaryota</taxon>
        <taxon>Metazoa</taxon>
        <taxon>Chordata</taxon>
        <taxon>Craniata</taxon>
        <taxon>Vertebrata</taxon>
        <taxon>Euteleostomi</taxon>
        <taxon>Actinopterygii</taxon>
        <taxon>Neopterygii</taxon>
        <taxon>Teleostei</taxon>
        <taxon>Anguilliformes</taxon>
        <taxon>Anguillidae</taxon>
        <taxon>Anguilla</taxon>
    </lineage>
</organism>